<feature type="binding site" evidence="7">
    <location>
        <position position="11"/>
    </location>
    <ligand>
        <name>Mg(2+)</name>
        <dbReference type="ChEBI" id="CHEBI:18420"/>
    </ligand>
</feature>
<keyword evidence="2 7" id="KW-0479">Metal-binding</keyword>
<feature type="binding site" evidence="7">
    <location>
        <position position="180"/>
    </location>
    <ligand>
        <name>Mg(2+)</name>
        <dbReference type="ChEBI" id="CHEBI:18420"/>
    </ligand>
</feature>
<accession>A0A6A1VBQ8</accession>
<evidence type="ECO:0000256" key="4">
    <source>
        <dbReference type="ARBA" id="ARBA00022842"/>
    </source>
</evidence>
<evidence type="ECO:0000256" key="6">
    <source>
        <dbReference type="PIRSR" id="PIRSR031051-2"/>
    </source>
</evidence>
<keyword evidence="3" id="KW-0378">Hydrolase</keyword>
<dbReference type="PANTHER" id="PTHR20889:SF19">
    <property type="entry name" value="THIAMINE PHOSPHATE PHOSPHATASE-LIKE PROTEIN"/>
    <property type="match status" value="1"/>
</dbReference>
<dbReference type="Gene3D" id="3.40.50.1000">
    <property type="entry name" value="HAD superfamily/HAD-like"/>
    <property type="match status" value="1"/>
</dbReference>
<proteinExistence type="predicted"/>
<dbReference type="PANTHER" id="PTHR20889">
    <property type="entry name" value="PHOSPHATASE, ORPHAN 1, 2"/>
    <property type="match status" value="1"/>
</dbReference>
<protein>
    <submittedName>
        <fullName evidence="8">Inorganic pyrophosphatase 3</fullName>
    </submittedName>
</protein>
<feature type="binding site" evidence="7">
    <location>
        <position position="13"/>
    </location>
    <ligand>
        <name>Mg(2+)</name>
        <dbReference type="ChEBI" id="CHEBI:18420"/>
    </ligand>
</feature>
<feature type="binding site" evidence="6">
    <location>
        <position position="22"/>
    </location>
    <ligand>
        <name>substrate</name>
    </ligand>
</feature>
<evidence type="ECO:0000313" key="9">
    <source>
        <dbReference type="Proteomes" id="UP000516437"/>
    </source>
</evidence>
<dbReference type="PIRSF" id="PIRSF031051">
    <property type="entry name" value="PyrdxlP_Pase_PHOSPHO2"/>
    <property type="match status" value="1"/>
</dbReference>
<dbReference type="OrthoDB" id="10267182at2759"/>
<evidence type="ECO:0000256" key="5">
    <source>
        <dbReference type="PIRSR" id="PIRSR031051-1"/>
    </source>
</evidence>
<dbReference type="SUPFAM" id="SSF56784">
    <property type="entry name" value="HAD-like"/>
    <property type="match status" value="1"/>
</dbReference>
<dbReference type="EMBL" id="RXIC02000024">
    <property type="protein sequence ID" value="KAB1209298.1"/>
    <property type="molecule type" value="Genomic_DNA"/>
</dbReference>
<dbReference type="InterPro" id="IPR016965">
    <property type="entry name" value="Pase_PHOSPHO-typ"/>
</dbReference>
<feature type="active site" description="Proton donor" evidence="5">
    <location>
        <position position="13"/>
    </location>
</feature>
<keyword evidence="9" id="KW-1185">Reference proteome</keyword>
<evidence type="ECO:0000256" key="2">
    <source>
        <dbReference type="ARBA" id="ARBA00022723"/>
    </source>
</evidence>
<dbReference type="InterPro" id="IPR036412">
    <property type="entry name" value="HAD-like_sf"/>
</dbReference>
<dbReference type="InterPro" id="IPR023214">
    <property type="entry name" value="HAD_sf"/>
</dbReference>
<evidence type="ECO:0000256" key="7">
    <source>
        <dbReference type="PIRSR" id="PIRSR031051-3"/>
    </source>
</evidence>
<comment type="cofactor">
    <cofactor evidence="1 7">
        <name>Mg(2+)</name>
        <dbReference type="ChEBI" id="CHEBI:18420"/>
    </cofactor>
</comment>
<feature type="binding site" evidence="6">
    <location>
        <position position="97"/>
    </location>
    <ligand>
        <name>substrate</name>
    </ligand>
</feature>
<dbReference type="GO" id="GO:0046872">
    <property type="term" value="F:metal ion binding"/>
    <property type="evidence" value="ECO:0007669"/>
    <property type="project" value="UniProtKB-KW"/>
</dbReference>
<dbReference type="GO" id="GO:0016791">
    <property type="term" value="F:phosphatase activity"/>
    <property type="evidence" value="ECO:0007669"/>
    <property type="project" value="InterPro"/>
</dbReference>
<dbReference type="InterPro" id="IPR006384">
    <property type="entry name" value="HAD_hydro_PyrdxlP_Pase-like"/>
</dbReference>
<evidence type="ECO:0000256" key="1">
    <source>
        <dbReference type="ARBA" id="ARBA00001946"/>
    </source>
</evidence>
<dbReference type="NCBIfam" id="TIGR01488">
    <property type="entry name" value="HAD-SF-IB"/>
    <property type="match status" value="1"/>
</dbReference>
<dbReference type="AlphaFoldDB" id="A0A6A1VBQ8"/>
<comment type="caution">
    <text evidence="8">The sequence shown here is derived from an EMBL/GenBank/DDBJ whole genome shotgun (WGS) entry which is preliminary data.</text>
</comment>
<name>A0A6A1VBQ8_9ROSI</name>
<evidence type="ECO:0000313" key="8">
    <source>
        <dbReference type="EMBL" id="KAB1209298.1"/>
    </source>
</evidence>
<sequence length="253" mass="28555">MSGTTVVVLFDFDRTIIDGDSDRWVVTEMGLTRLFDELRSTLPWNSLMDGMMKELHSRGQTAKDLKECLKRTALDPCIVAAIKATHARGCDLRVISDANQFFIETILEHHEVLGCFSQIYTNPSFVDEGGRLRIFPFHDLSSSPHACKLCPANMCKGLVINQIQASVDKSGKKIFIYLGDGNGDYCPTLKLGEGDYVMPRKNYPLWNRICCNPMLIKAKVHEWSTGEELERILLYLSDTITIQDNISILHHSV</sequence>
<feature type="active site" description="Nucleophile" evidence="5">
    <location>
        <position position="11"/>
    </location>
</feature>
<dbReference type="Proteomes" id="UP000516437">
    <property type="component" value="Chromosome 6"/>
</dbReference>
<keyword evidence="4 7" id="KW-0460">Magnesium</keyword>
<gene>
    <name evidence="8" type="ORF">CJ030_MR6G023294</name>
</gene>
<organism evidence="8 9">
    <name type="scientific">Morella rubra</name>
    <name type="common">Chinese bayberry</name>
    <dbReference type="NCBI Taxonomy" id="262757"/>
    <lineage>
        <taxon>Eukaryota</taxon>
        <taxon>Viridiplantae</taxon>
        <taxon>Streptophyta</taxon>
        <taxon>Embryophyta</taxon>
        <taxon>Tracheophyta</taxon>
        <taxon>Spermatophyta</taxon>
        <taxon>Magnoliopsida</taxon>
        <taxon>eudicotyledons</taxon>
        <taxon>Gunneridae</taxon>
        <taxon>Pentapetalae</taxon>
        <taxon>rosids</taxon>
        <taxon>fabids</taxon>
        <taxon>Fagales</taxon>
        <taxon>Myricaceae</taxon>
        <taxon>Morella</taxon>
    </lineage>
</organism>
<dbReference type="NCBIfam" id="TIGR01489">
    <property type="entry name" value="DKMTPPase-SF"/>
    <property type="match status" value="1"/>
</dbReference>
<reference evidence="8 9" key="1">
    <citation type="journal article" date="2019" name="Plant Biotechnol. J.">
        <title>The red bayberry genome and genetic basis of sex determination.</title>
        <authorList>
            <person name="Jia H.M."/>
            <person name="Jia H.J."/>
            <person name="Cai Q.L."/>
            <person name="Wang Y."/>
            <person name="Zhao H.B."/>
            <person name="Yang W.F."/>
            <person name="Wang G.Y."/>
            <person name="Li Y.H."/>
            <person name="Zhan D.L."/>
            <person name="Shen Y.T."/>
            <person name="Niu Q.F."/>
            <person name="Chang L."/>
            <person name="Qiu J."/>
            <person name="Zhao L."/>
            <person name="Xie H.B."/>
            <person name="Fu W.Y."/>
            <person name="Jin J."/>
            <person name="Li X.W."/>
            <person name="Jiao Y."/>
            <person name="Zhou C.C."/>
            <person name="Tu T."/>
            <person name="Chai C.Y."/>
            <person name="Gao J.L."/>
            <person name="Fan L.J."/>
            <person name="van de Weg E."/>
            <person name="Wang J.Y."/>
            <person name="Gao Z.S."/>
        </authorList>
    </citation>
    <scope>NUCLEOTIDE SEQUENCE [LARGE SCALE GENOMIC DNA]</scope>
    <source>
        <tissue evidence="8">Leaves</tissue>
    </source>
</reference>
<dbReference type="Pfam" id="PF06888">
    <property type="entry name" value="Put_Phosphatase"/>
    <property type="match status" value="1"/>
</dbReference>
<evidence type="ECO:0000256" key="3">
    <source>
        <dbReference type="ARBA" id="ARBA00022801"/>
    </source>
</evidence>